<evidence type="ECO:0000313" key="2">
    <source>
        <dbReference type="EMBL" id="KAG2602876.1"/>
    </source>
</evidence>
<feature type="region of interest" description="Disordered" evidence="1">
    <location>
        <begin position="51"/>
        <end position="73"/>
    </location>
</feature>
<reference evidence="2" key="1">
    <citation type="submission" date="2020-05" db="EMBL/GenBank/DDBJ databases">
        <title>WGS assembly of Panicum virgatum.</title>
        <authorList>
            <person name="Lovell J.T."/>
            <person name="Jenkins J."/>
            <person name="Shu S."/>
            <person name="Juenger T.E."/>
            <person name="Schmutz J."/>
        </authorList>
    </citation>
    <scope>NUCLEOTIDE SEQUENCE</scope>
    <source>
        <strain evidence="2">AP13</strain>
    </source>
</reference>
<accession>A0A8T0T3D9</accession>
<feature type="region of interest" description="Disordered" evidence="1">
    <location>
        <begin position="1"/>
        <end position="20"/>
    </location>
</feature>
<name>A0A8T0T3D9_PANVG</name>
<dbReference type="EMBL" id="CM029045">
    <property type="protein sequence ID" value="KAG2602876.1"/>
    <property type="molecule type" value="Genomic_DNA"/>
</dbReference>
<proteinExistence type="predicted"/>
<gene>
    <name evidence="2" type="ORF">PVAP13_5KG715350</name>
</gene>
<organism evidence="2 3">
    <name type="scientific">Panicum virgatum</name>
    <name type="common">Blackwell switchgrass</name>
    <dbReference type="NCBI Taxonomy" id="38727"/>
    <lineage>
        <taxon>Eukaryota</taxon>
        <taxon>Viridiplantae</taxon>
        <taxon>Streptophyta</taxon>
        <taxon>Embryophyta</taxon>
        <taxon>Tracheophyta</taxon>
        <taxon>Spermatophyta</taxon>
        <taxon>Magnoliopsida</taxon>
        <taxon>Liliopsida</taxon>
        <taxon>Poales</taxon>
        <taxon>Poaceae</taxon>
        <taxon>PACMAD clade</taxon>
        <taxon>Panicoideae</taxon>
        <taxon>Panicodae</taxon>
        <taxon>Paniceae</taxon>
        <taxon>Panicinae</taxon>
        <taxon>Panicum</taxon>
        <taxon>Panicum sect. Hiantes</taxon>
    </lineage>
</organism>
<comment type="caution">
    <text evidence="2">The sequence shown here is derived from an EMBL/GenBank/DDBJ whole genome shotgun (WGS) entry which is preliminary data.</text>
</comment>
<evidence type="ECO:0000256" key="1">
    <source>
        <dbReference type="SAM" id="MobiDB-lite"/>
    </source>
</evidence>
<keyword evidence="3" id="KW-1185">Reference proteome</keyword>
<evidence type="ECO:0000313" key="3">
    <source>
        <dbReference type="Proteomes" id="UP000823388"/>
    </source>
</evidence>
<sequence>MLGTLKAQMHRPHLPAEQKKGASTRFWTMVSCTNYTSSSCTLVSAENYHVKKRKRKENTRNHPQISTAHPPPN</sequence>
<dbReference type="Proteomes" id="UP000823388">
    <property type="component" value="Chromosome 5K"/>
</dbReference>
<protein>
    <submittedName>
        <fullName evidence="2">Uncharacterized protein</fullName>
    </submittedName>
</protein>
<dbReference type="AlphaFoldDB" id="A0A8T0T3D9"/>